<dbReference type="RefSeq" id="WP_277577415.1">
    <property type="nucleotide sequence ID" value="NZ_JANRMI010000002.1"/>
</dbReference>
<name>A0ABT6DGJ0_9BACT</name>
<evidence type="ECO:0000256" key="1">
    <source>
        <dbReference type="SAM" id="SignalP"/>
    </source>
</evidence>
<organism evidence="2 3">
    <name type="scientific">Bdellovibrio svalbardensis</name>
    <dbReference type="NCBI Taxonomy" id="2972972"/>
    <lineage>
        <taxon>Bacteria</taxon>
        <taxon>Pseudomonadati</taxon>
        <taxon>Bdellovibrionota</taxon>
        <taxon>Bdellovibrionia</taxon>
        <taxon>Bdellovibrionales</taxon>
        <taxon>Pseudobdellovibrionaceae</taxon>
        <taxon>Bdellovibrio</taxon>
    </lineage>
</organism>
<keyword evidence="3" id="KW-1185">Reference proteome</keyword>
<comment type="caution">
    <text evidence="2">The sequence shown here is derived from an EMBL/GenBank/DDBJ whole genome shotgun (WGS) entry which is preliminary data.</text>
</comment>
<reference evidence="2" key="1">
    <citation type="submission" date="2022-08" db="EMBL/GenBank/DDBJ databases">
        <title>Novel Bdellovibrio Species Isolated from Svalbard: Designation Bdellovibrio svalbardensis.</title>
        <authorList>
            <person name="Mitchell R.J."/>
            <person name="Choi S.Y."/>
        </authorList>
    </citation>
    <scope>NUCLEOTIDE SEQUENCE</scope>
    <source>
        <strain evidence="2">PAP01</strain>
    </source>
</reference>
<evidence type="ECO:0000313" key="2">
    <source>
        <dbReference type="EMBL" id="MDG0815937.1"/>
    </source>
</evidence>
<dbReference type="Proteomes" id="UP001152321">
    <property type="component" value="Unassembled WGS sequence"/>
</dbReference>
<accession>A0ABT6DGJ0</accession>
<keyword evidence="1" id="KW-0732">Signal</keyword>
<evidence type="ECO:0008006" key="4">
    <source>
        <dbReference type="Google" id="ProtNLM"/>
    </source>
</evidence>
<feature type="signal peptide" evidence="1">
    <location>
        <begin position="1"/>
        <end position="31"/>
    </location>
</feature>
<feature type="chain" id="PRO_5045526135" description="Lipoprotein" evidence="1">
    <location>
        <begin position="32"/>
        <end position="209"/>
    </location>
</feature>
<dbReference type="EMBL" id="JANRMI010000002">
    <property type="protein sequence ID" value="MDG0815937.1"/>
    <property type="molecule type" value="Genomic_DNA"/>
</dbReference>
<dbReference type="PROSITE" id="PS51257">
    <property type="entry name" value="PROKAR_LIPOPROTEIN"/>
    <property type="match status" value="1"/>
</dbReference>
<sequence>MIIKRKAAQIFVLFMPIAACFTLLVGLSACQKPKETSSTCDVKKHIEDNWATACNISLYTIGGVPIEWSQISLIYSSSNVVETVNKYNNSTCTGTPQKTITVNAQYQLGSETNVSTTSFTQIDFTLTSVTETPSTGSSFPASGTVFKRLVAVGNSADPNSSSPVKIANCIGDATNVMTFNGTYDADSLITSGNTGAYPTTDAGYWFVKY</sequence>
<protein>
    <recommendedName>
        <fullName evidence="4">Lipoprotein</fullName>
    </recommendedName>
</protein>
<evidence type="ECO:0000313" key="3">
    <source>
        <dbReference type="Proteomes" id="UP001152321"/>
    </source>
</evidence>
<proteinExistence type="predicted"/>
<gene>
    <name evidence="2" type="ORF">NWE73_06165</name>
</gene>